<keyword evidence="1" id="KW-0812">Transmembrane</keyword>
<reference evidence="2" key="1">
    <citation type="submission" date="2021-11" db="EMBL/GenBank/DDBJ databases">
        <authorList>
            <person name="Denance N."/>
            <person name="Briand M."/>
            <person name="Dupas E."/>
            <person name="Durand K."/>
            <person name="Legendre B."/>
            <person name="Cunty A."/>
            <person name="Donnadieu C."/>
            <person name="Lopez Roques C."/>
            <person name="Cesbron S."/>
            <person name="Jacques M.A."/>
        </authorList>
    </citation>
    <scope>NUCLEOTIDE SEQUENCE</scope>
    <source>
        <strain evidence="2">CFBP8070</strain>
    </source>
</reference>
<reference evidence="2" key="2">
    <citation type="journal article" date="2023" name="Commun. Biol.">
        <title>Suspicions of two bridgehead invasions of Xylella fastidiosa subsp. multiplex in France.</title>
        <authorList>
            <person name="Dupas E."/>
            <person name="Durand K."/>
            <person name="Rieux A."/>
            <person name="Briand M."/>
            <person name="Pruvost O."/>
            <person name="Cunty A."/>
            <person name="Denance N."/>
            <person name="Donnadieu C."/>
            <person name="Legendre B."/>
            <person name="Lopez-Roques C."/>
            <person name="Cesbron S."/>
            <person name="Ravigne V."/>
            <person name="Jacques M.A."/>
        </authorList>
    </citation>
    <scope>NUCLEOTIDE SEQUENCE</scope>
    <source>
        <strain evidence="2">CFBP8070</strain>
    </source>
</reference>
<dbReference type="Proteomes" id="UP001220702">
    <property type="component" value="Unassembled WGS sequence"/>
</dbReference>
<gene>
    <name evidence="2" type="ORF">LOK82_05550</name>
</gene>
<feature type="transmembrane region" description="Helical" evidence="1">
    <location>
        <begin position="77"/>
        <end position="96"/>
    </location>
</feature>
<sequence>MGELTGLNADLAQLVRLALAEQAEDVYLFAARLLRKYRGLSRSWLSDGAGSHCPLAPVHLAIATPAGESAAVSPNNLLLFQLVILVSMLFCGYLVTNANNKSSATSQSATFIGSFEPEHDPLRHAAWWSA</sequence>
<comment type="caution">
    <text evidence="2">The sequence shown here is derived from an EMBL/GenBank/DDBJ whole genome shotgun (WGS) entry which is preliminary data.</text>
</comment>
<keyword evidence="1" id="KW-1133">Transmembrane helix</keyword>
<name>A0AAW6HTL6_XYLFS</name>
<evidence type="ECO:0000256" key="1">
    <source>
        <dbReference type="SAM" id="Phobius"/>
    </source>
</evidence>
<accession>A0AAW6HTL6</accession>
<proteinExistence type="predicted"/>
<protein>
    <recommendedName>
        <fullName evidence="4">Phage-related protein</fullName>
    </recommendedName>
</protein>
<dbReference type="AlphaFoldDB" id="A0AAW6HTL6"/>
<evidence type="ECO:0008006" key="4">
    <source>
        <dbReference type="Google" id="ProtNLM"/>
    </source>
</evidence>
<keyword evidence="1" id="KW-0472">Membrane</keyword>
<evidence type="ECO:0000313" key="2">
    <source>
        <dbReference type="EMBL" id="MDC6408124.1"/>
    </source>
</evidence>
<evidence type="ECO:0000313" key="3">
    <source>
        <dbReference type="Proteomes" id="UP001220702"/>
    </source>
</evidence>
<organism evidence="2 3">
    <name type="scientific">Xylella fastidiosa subsp. multiplex</name>
    <dbReference type="NCBI Taxonomy" id="644357"/>
    <lineage>
        <taxon>Bacteria</taxon>
        <taxon>Pseudomonadati</taxon>
        <taxon>Pseudomonadota</taxon>
        <taxon>Gammaproteobacteria</taxon>
        <taxon>Lysobacterales</taxon>
        <taxon>Lysobacteraceae</taxon>
        <taxon>Xylella</taxon>
    </lineage>
</organism>
<dbReference type="EMBL" id="JAJKGN010000001">
    <property type="protein sequence ID" value="MDC6408124.1"/>
    <property type="molecule type" value="Genomic_DNA"/>
</dbReference>